<accession>A0A8X6RA32</accession>
<evidence type="ECO:0000313" key="1">
    <source>
        <dbReference type="EMBL" id="GFX88284.1"/>
    </source>
</evidence>
<keyword evidence="2" id="KW-1185">Reference proteome</keyword>
<gene>
    <name evidence="1" type="ORF">TNCV_1067001</name>
</gene>
<evidence type="ECO:0000313" key="2">
    <source>
        <dbReference type="Proteomes" id="UP000887159"/>
    </source>
</evidence>
<reference evidence="1" key="1">
    <citation type="submission" date="2020-08" db="EMBL/GenBank/DDBJ databases">
        <title>Multicomponent nature underlies the extraordinary mechanical properties of spider dragline silk.</title>
        <authorList>
            <person name="Kono N."/>
            <person name="Nakamura H."/>
            <person name="Mori M."/>
            <person name="Yoshida Y."/>
            <person name="Ohtoshi R."/>
            <person name="Malay A.D."/>
            <person name="Moran D.A.P."/>
            <person name="Tomita M."/>
            <person name="Numata K."/>
            <person name="Arakawa K."/>
        </authorList>
    </citation>
    <scope>NUCLEOTIDE SEQUENCE</scope>
</reference>
<sequence>MAQKIYSSYGFEDFINLLLLACSSQSQGLKVARPRDELDLYTVDGDTTNLKLHNLGMELEEREIFSSALHCGSCCDIPQDFRTHSFNKHLLSVYSDASNPGTPVWSPML</sequence>
<organism evidence="1 2">
    <name type="scientific">Trichonephila clavipes</name>
    <name type="common">Golden silk orbweaver</name>
    <name type="synonym">Nephila clavipes</name>
    <dbReference type="NCBI Taxonomy" id="2585209"/>
    <lineage>
        <taxon>Eukaryota</taxon>
        <taxon>Metazoa</taxon>
        <taxon>Ecdysozoa</taxon>
        <taxon>Arthropoda</taxon>
        <taxon>Chelicerata</taxon>
        <taxon>Arachnida</taxon>
        <taxon>Araneae</taxon>
        <taxon>Araneomorphae</taxon>
        <taxon>Entelegynae</taxon>
        <taxon>Araneoidea</taxon>
        <taxon>Nephilidae</taxon>
        <taxon>Trichonephila</taxon>
    </lineage>
</organism>
<dbReference type="Proteomes" id="UP000887159">
    <property type="component" value="Unassembled WGS sequence"/>
</dbReference>
<dbReference type="EMBL" id="BMAU01021050">
    <property type="protein sequence ID" value="GFX88284.1"/>
    <property type="molecule type" value="Genomic_DNA"/>
</dbReference>
<dbReference type="AlphaFoldDB" id="A0A8X6RA32"/>
<comment type="caution">
    <text evidence="1">The sequence shown here is derived from an EMBL/GenBank/DDBJ whole genome shotgun (WGS) entry which is preliminary data.</text>
</comment>
<protein>
    <submittedName>
        <fullName evidence="1">Uncharacterized protein</fullName>
    </submittedName>
</protein>
<name>A0A8X6RA32_TRICX</name>
<proteinExistence type="predicted"/>